<dbReference type="OrthoDB" id="9795390at2"/>
<dbReference type="Pfam" id="PF01636">
    <property type="entry name" value="APH"/>
    <property type="match status" value="1"/>
</dbReference>
<dbReference type="AlphaFoldDB" id="A0A1T3NXQ7"/>
<protein>
    <recommendedName>
        <fullName evidence="1">Aminoglycoside phosphotransferase domain-containing protein</fullName>
    </recommendedName>
</protein>
<organism evidence="2 3">
    <name type="scientific">Embleya scabrispora</name>
    <dbReference type="NCBI Taxonomy" id="159449"/>
    <lineage>
        <taxon>Bacteria</taxon>
        <taxon>Bacillati</taxon>
        <taxon>Actinomycetota</taxon>
        <taxon>Actinomycetes</taxon>
        <taxon>Kitasatosporales</taxon>
        <taxon>Streptomycetaceae</taxon>
        <taxon>Embleya</taxon>
    </lineage>
</organism>
<reference evidence="2 3" key="1">
    <citation type="submission" date="2017-03" db="EMBL/GenBank/DDBJ databases">
        <title>Draft genome sequence of Streptomyces scabrisporus NF3, endophyte isolated from Amphipterygium adstringens.</title>
        <authorList>
            <person name="Vazquez M."/>
            <person name="Ceapa C.D."/>
            <person name="Rodriguez Luna D."/>
            <person name="Sanchez Esquivel S."/>
        </authorList>
    </citation>
    <scope>NUCLEOTIDE SEQUENCE [LARGE SCALE GENOMIC DNA]</scope>
    <source>
        <strain evidence="2 3">NF3</strain>
    </source>
</reference>
<keyword evidence="3" id="KW-1185">Reference proteome</keyword>
<accession>A0A1T3NXQ7</accession>
<evidence type="ECO:0000259" key="1">
    <source>
        <dbReference type="Pfam" id="PF01636"/>
    </source>
</evidence>
<name>A0A1T3NXQ7_9ACTN</name>
<dbReference type="SUPFAM" id="SSF56112">
    <property type="entry name" value="Protein kinase-like (PK-like)"/>
    <property type="match status" value="1"/>
</dbReference>
<proteinExistence type="predicted"/>
<dbReference type="InterPro" id="IPR002575">
    <property type="entry name" value="Aminoglycoside_PTrfase"/>
</dbReference>
<evidence type="ECO:0000313" key="3">
    <source>
        <dbReference type="Proteomes" id="UP000190037"/>
    </source>
</evidence>
<dbReference type="RefSeq" id="WP_078975814.1">
    <property type="nucleotide sequence ID" value="NZ_MWQN01000001.1"/>
</dbReference>
<feature type="domain" description="Aminoglycoside phosphotransferase" evidence="1">
    <location>
        <begin position="141"/>
        <end position="206"/>
    </location>
</feature>
<dbReference type="Proteomes" id="UP000190037">
    <property type="component" value="Unassembled WGS sequence"/>
</dbReference>
<dbReference type="Gene3D" id="3.90.1200.10">
    <property type="match status" value="1"/>
</dbReference>
<dbReference type="InterPro" id="IPR011009">
    <property type="entry name" value="Kinase-like_dom_sf"/>
</dbReference>
<dbReference type="EMBL" id="MWQN01000001">
    <property type="protein sequence ID" value="OPC81535.1"/>
    <property type="molecule type" value="Genomic_DNA"/>
</dbReference>
<sequence length="258" mass="28307">MSGVYRWAQLPPRVGVFVESLAGPVRSVVRSAGPHGSSFVATVTTPTGRVFVKVAEEAGAPIAARAQTSEIAASAVTGVLSPRLLRHGTVDGWRVLVFEHIEGRPLRFRLGSADFVQVVGAIDRIGRIQPGRSAGLPTLVGRLREHLPPGRASALCGNRLLHTDLISGHMLIRPDGRLSVVDWGRVALGPRWAEIAFVGANLLRANHDLDEVRRWMWRFPEWRRTPHTARRTLAEAMIGHHGGRVLWWTDLVDAPIAR</sequence>
<comment type="caution">
    <text evidence="2">The sequence shown here is derived from an EMBL/GenBank/DDBJ whole genome shotgun (WGS) entry which is preliminary data.</text>
</comment>
<gene>
    <name evidence="2" type="ORF">B4N89_11795</name>
</gene>
<evidence type="ECO:0000313" key="2">
    <source>
        <dbReference type="EMBL" id="OPC81535.1"/>
    </source>
</evidence>
<dbReference type="STRING" id="159449.B4N89_11795"/>